<dbReference type="PANTHER" id="PTHR43648">
    <property type="entry name" value="ELECTRON TRANSFER FLAVOPROTEIN BETA SUBUNIT LYSINE METHYLTRANSFERASE"/>
    <property type="match status" value="1"/>
</dbReference>
<protein>
    <submittedName>
        <fullName evidence="3">Nicotinamide N-methylase</fullName>
    </submittedName>
</protein>
<dbReference type="InterPro" id="IPR029063">
    <property type="entry name" value="SAM-dependent_MTases_sf"/>
</dbReference>
<reference evidence="3" key="1">
    <citation type="submission" date="2021-01" db="EMBL/GenBank/DDBJ databases">
        <title>Whole genome shotgun sequence of Actinoplanes nipponensis NBRC 14063.</title>
        <authorList>
            <person name="Komaki H."/>
            <person name="Tamura T."/>
        </authorList>
    </citation>
    <scope>NUCLEOTIDE SEQUENCE</scope>
    <source>
        <strain evidence="3">NBRC 14063</strain>
    </source>
</reference>
<comment type="caution">
    <text evidence="3">The sequence shown here is derived from an EMBL/GenBank/DDBJ whole genome shotgun (WGS) entry which is preliminary data.</text>
</comment>
<dbReference type="RefSeq" id="WP_203774175.1">
    <property type="nucleotide sequence ID" value="NZ_BAAAYJ010000073.1"/>
</dbReference>
<dbReference type="Pfam" id="PF06325">
    <property type="entry name" value="PrmA"/>
    <property type="match status" value="1"/>
</dbReference>
<dbReference type="Proteomes" id="UP000647172">
    <property type="component" value="Unassembled WGS sequence"/>
</dbReference>
<dbReference type="GO" id="GO:0016279">
    <property type="term" value="F:protein-lysine N-methyltransferase activity"/>
    <property type="evidence" value="ECO:0007669"/>
    <property type="project" value="TreeGrafter"/>
</dbReference>
<dbReference type="EMBL" id="BOMQ01000071">
    <property type="protein sequence ID" value="GIE52609.1"/>
    <property type="molecule type" value="Genomic_DNA"/>
</dbReference>
<proteinExistence type="predicted"/>
<keyword evidence="2" id="KW-0808">Transferase</keyword>
<dbReference type="AlphaFoldDB" id="A0A919MK90"/>
<dbReference type="InterPro" id="IPR050078">
    <property type="entry name" value="Ribosomal_L11_MeTrfase_PrmA"/>
</dbReference>
<name>A0A919MK90_9ACTN</name>
<dbReference type="SUPFAM" id="SSF53335">
    <property type="entry name" value="S-adenosyl-L-methionine-dependent methyltransferases"/>
    <property type="match status" value="1"/>
</dbReference>
<dbReference type="PANTHER" id="PTHR43648:SF1">
    <property type="entry name" value="ELECTRON TRANSFER FLAVOPROTEIN BETA SUBUNIT LYSINE METHYLTRANSFERASE"/>
    <property type="match status" value="1"/>
</dbReference>
<evidence type="ECO:0000256" key="2">
    <source>
        <dbReference type="ARBA" id="ARBA00022679"/>
    </source>
</evidence>
<organism evidence="3 4">
    <name type="scientific">Actinoplanes nipponensis</name>
    <dbReference type="NCBI Taxonomy" id="135950"/>
    <lineage>
        <taxon>Bacteria</taxon>
        <taxon>Bacillati</taxon>
        <taxon>Actinomycetota</taxon>
        <taxon>Actinomycetes</taxon>
        <taxon>Micromonosporales</taxon>
        <taxon>Micromonosporaceae</taxon>
        <taxon>Actinoplanes</taxon>
    </lineage>
</organism>
<sequence length="209" mass="21884">METTLLPVPLTPEISLHLAGGGVGLFDGTGGAFSSDVPPPFWLFVWAGGQALARHVLDHPEIVRGRTVLDVASGSGVAAIAAALAGAERVTALDVDPLAVAAAARNATANHVTVDTRTVDIADLDLPADVILAGDVFYTRTVADRMAARLRRAAREGTRILVGDPGRGYFPERLFTRVAEYDVPVPAALEETESLLTGVWEIHTTIAAG</sequence>
<keyword evidence="4" id="KW-1185">Reference proteome</keyword>
<dbReference type="GO" id="GO:0032259">
    <property type="term" value="P:methylation"/>
    <property type="evidence" value="ECO:0007669"/>
    <property type="project" value="UniProtKB-KW"/>
</dbReference>
<evidence type="ECO:0000313" key="4">
    <source>
        <dbReference type="Proteomes" id="UP000647172"/>
    </source>
</evidence>
<accession>A0A919MK90</accession>
<keyword evidence="1" id="KW-0489">Methyltransferase</keyword>
<evidence type="ECO:0000313" key="3">
    <source>
        <dbReference type="EMBL" id="GIE52609.1"/>
    </source>
</evidence>
<dbReference type="Gene3D" id="3.40.50.150">
    <property type="entry name" value="Vaccinia Virus protein VP39"/>
    <property type="match status" value="1"/>
</dbReference>
<evidence type="ECO:0000256" key="1">
    <source>
        <dbReference type="ARBA" id="ARBA00022603"/>
    </source>
</evidence>
<gene>
    <name evidence="3" type="ORF">Ani05nite_61430</name>
</gene>